<proteinExistence type="predicted"/>
<protein>
    <submittedName>
        <fullName evidence="4">HPP family protein</fullName>
    </submittedName>
</protein>
<keyword evidence="2" id="KW-1133">Transmembrane helix</keyword>
<dbReference type="SUPFAM" id="SSF54631">
    <property type="entry name" value="CBS-domain pair"/>
    <property type="match status" value="1"/>
</dbReference>
<keyword evidence="2" id="KW-0812">Transmembrane</keyword>
<feature type="transmembrane region" description="Helical" evidence="2">
    <location>
        <begin position="85"/>
        <end position="103"/>
    </location>
</feature>
<reference evidence="4 5" key="1">
    <citation type="journal article" date="2021" name="MBio">
        <title>Poor Competitiveness of Bradyrhizobium in Pigeon Pea Root Colonization in Indian Soils.</title>
        <authorList>
            <person name="Chalasani D."/>
            <person name="Basu A."/>
            <person name="Pullabhotla S.V.S.R.N."/>
            <person name="Jorrin B."/>
            <person name="Neal A.L."/>
            <person name="Poole P.S."/>
            <person name="Podile A.R."/>
            <person name="Tkacz A."/>
        </authorList>
    </citation>
    <scope>NUCLEOTIDE SEQUENCE [LARGE SCALE GENOMIC DNA]</scope>
    <source>
        <strain evidence="4 5">HU56</strain>
    </source>
</reference>
<dbReference type="InterPro" id="IPR000644">
    <property type="entry name" value="CBS_dom"/>
</dbReference>
<keyword evidence="2" id="KW-0472">Membrane</keyword>
<comment type="caution">
    <text evidence="4">The sequence shown here is derived from an EMBL/GenBank/DDBJ whole genome shotgun (WGS) entry which is preliminary data.</text>
</comment>
<keyword evidence="1" id="KW-0129">CBS domain</keyword>
<keyword evidence="5" id="KW-1185">Reference proteome</keyword>
<dbReference type="InterPro" id="IPR046342">
    <property type="entry name" value="CBS_dom_sf"/>
</dbReference>
<dbReference type="PANTHER" id="PTHR33741">
    <property type="entry name" value="TRANSMEMBRANE PROTEIN DDB_G0269096-RELATED"/>
    <property type="match status" value="1"/>
</dbReference>
<dbReference type="Pfam" id="PF00571">
    <property type="entry name" value="CBS"/>
    <property type="match status" value="2"/>
</dbReference>
<sequence length="374" mass="39071">MRMPNSDETPRRSSLSRLFHPILAGATLRDRLLACLGALVSIALTGLLCGALFGEGSHLPLIVAPMGASAVLLFAVPASPLAQPWSIIGGNTISAIMGVAAASVIHDPIIATGVGVSLAIAAMSFTRCLHPPGGAAALTAVLGGPVVASWGMLFPFVPVALNSCLLVALGLVFHKLSRHNYPHVVAAPVNTHLTADRPSAERAGFQEEDIDAALAKLNETFDIDRADLTRLLRQVEFEAVARSNAEVKCADIMSRDVIAIDADATVEQARWLLLNHNIRTLPVRDEAGKLIGTVGLRELALASGSVERLVSPATTARADAVAMGLLPDLTDGRTHAVIIVDEERRIVGLISQTDLLSAVARALPKGSKPAAVAA</sequence>
<name>A0ABS7GZC6_9HYPH</name>
<dbReference type="RefSeq" id="WP_220336076.1">
    <property type="nucleotide sequence ID" value="NZ_JAEUAK010000008.1"/>
</dbReference>
<dbReference type="Proteomes" id="UP000717752">
    <property type="component" value="Unassembled WGS sequence"/>
</dbReference>
<feature type="transmembrane region" description="Helical" evidence="2">
    <location>
        <begin position="32"/>
        <end position="53"/>
    </location>
</feature>
<dbReference type="EMBL" id="JAEUAK010000008">
    <property type="protein sequence ID" value="MBW9054715.1"/>
    <property type="molecule type" value="Genomic_DNA"/>
</dbReference>
<evidence type="ECO:0000256" key="2">
    <source>
        <dbReference type="SAM" id="Phobius"/>
    </source>
</evidence>
<dbReference type="PROSITE" id="PS51371">
    <property type="entry name" value="CBS"/>
    <property type="match status" value="1"/>
</dbReference>
<gene>
    <name evidence="4" type="ORF">JNB85_20140</name>
</gene>
<dbReference type="InterPro" id="IPR007065">
    <property type="entry name" value="HPP"/>
</dbReference>
<dbReference type="InterPro" id="IPR058581">
    <property type="entry name" value="TM_HPP"/>
</dbReference>
<dbReference type="PANTHER" id="PTHR33741:SF5">
    <property type="entry name" value="TRANSMEMBRANE PROTEIN DDB_G0269096-RELATED"/>
    <property type="match status" value="1"/>
</dbReference>
<evidence type="ECO:0000259" key="3">
    <source>
        <dbReference type="PROSITE" id="PS51371"/>
    </source>
</evidence>
<evidence type="ECO:0000313" key="5">
    <source>
        <dbReference type="Proteomes" id="UP000717752"/>
    </source>
</evidence>
<accession>A0ABS7GZC6</accession>
<dbReference type="Gene3D" id="3.10.580.10">
    <property type="entry name" value="CBS-domain"/>
    <property type="match status" value="1"/>
</dbReference>
<dbReference type="Pfam" id="PF04982">
    <property type="entry name" value="TM_HPP"/>
    <property type="match status" value="1"/>
</dbReference>
<feature type="transmembrane region" description="Helical" evidence="2">
    <location>
        <begin position="59"/>
        <end position="78"/>
    </location>
</feature>
<evidence type="ECO:0000256" key="1">
    <source>
        <dbReference type="PROSITE-ProRule" id="PRU00703"/>
    </source>
</evidence>
<feature type="domain" description="CBS" evidence="3">
    <location>
        <begin position="253"/>
        <end position="311"/>
    </location>
</feature>
<feature type="transmembrane region" description="Helical" evidence="2">
    <location>
        <begin position="156"/>
        <end position="173"/>
    </location>
</feature>
<evidence type="ECO:0000313" key="4">
    <source>
        <dbReference type="EMBL" id="MBW9054715.1"/>
    </source>
</evidence>
<organism evidence="4 5">
    <name type="scientific">Rhizobium mesosinicum</name>
    <dbReference type="NCBI Taxonomy" id="335017"/>
    <lineage>
        <taxon>Bacteria</taxon>
        <taxon>Pseudomonadati</taxon>
        <taxon>Pseudomonadota</taxon>
        <taxon>Alphaproteobacteria</taxon>
        <taxon>Hyphomicrobiales</taxon>
        <taxon>Rhizobiaceae</taxon>
        <taxon>Rhizobium/Agrobacterium group</taxon>
        <taxon>Rhizobium</taxon>
    </lineage>
</organism>
<dbReference type="SMART" id="SM00116">
    <property type="entry name" value="CBS"/>
    <property type="match status" value="2"/>
</dbReference>